<keyword evidence="5" id="KW-0677">Repeat</keyword>
<feature type="repeat" description="Solcar" evidence="9">
    <location>
        <begin position="211"/>
        <end position="297"/>
    </location>
</feature>
<feature type="repeat" description="Solcar" evidence="9">
    <location>
        <begin position="110"/>
        <end position="196"/>
    </location>
</feature>
<keyword evidence="8 9" id="KW-0472">Membrane</keyword>
<keyword evidence="12" id="KW-1185">Reference proteome</keyword>
<evidence type="ECO:0000256" key="9">
    <source>
        <dbReference type="PROSITE-ProRule" id="PRU00282"/>
    </source>
</evidence>
<evidence type="ECO:0000256" key="3">
    <source>
        <dbReference type="ARBA" id="ARBA00022448"/>
    </source>
</evidence>
<organism evidence="11 12">
    <name type="scientific">Filobasidium floriforme</name>
    <dbReference type="NCBI Taxonomy" id="5210"/>
    <lineage>
        <taxon>Eukaryota</taxon>
        <taxon>Fungi</taxon>
        <taxon>Dikarya</taxon>
        <taxon>Basidiomycota</taxon>
        <taxon>Agaricomycotina</taxon>
        <taxon>Tremellomycetes</taxon>
        <taxon>Filobasidiales</taxon>
        <taxon>Filobasidiaceae</taxon>
        <taxon>Filobasidium</taxon>
    </lineage>
</organism>
<comment type="similarity">
    <text evidence="2 10">Belongs to the mitochondrial carrier (TC 2.A.29) family.</text>
</comment>
<dbReference type="InterPro" id="IPR049563">
    <property type="entry name" value="TXTP-like"/>
</dbReference>
<dbReference type="GO" id="GO:0031966">
    <property type="term" value="C:mitochondrial membrane"/>
    <property type="evidence" value="ECO:0007669"/>
    <property type="project" value="UniProtKB-SubCell"/>
</dbReference>
<gene>
    <name evidence="11" type="ORF">FFLO_02628</name>
</gene>
<reference evidence="11" key="1">
    <citation type="submission" date="2020-04" db="EMBL/GenBank/DDBJ databases">
        <title>Analysis of mating type loci in Filobasidium floriforme.</title>
        <authorList>
            <person name="Nowrousian M."/>
        </authorList>
    </citation>
    <scope>NUCLEOTIDE SEQUENCE</scope>
    <source>
        <strain evidence="11">CBS 6242</strain>
    </source>
</reference>
<evidence type="ECO:0000313" key="11">
    <source>
        <dbReference type="EMBL" id="KAG7561899.1"/>
    </source>
</evidence>
<dbReference type="PANTHER" id="PTHR45788:SF4">
    <property type="entry name" value="TRICARBOXYLATE TRANSPORT PROTEIN, MITOCHONDRIAL"/>
    <property type="match status" value="1"/>
</dbReference>
<evidence type="ECO:0000256" key="5">
    <source>
        <dbReference type="ARBA" id="ARBA00022737"/>
    </source>
</evidence>
<dbReference type="GO" id="GO:0071913">
    <property type="term" value="F:citrate secondary active transmembrane transporter activity"/>
    <property type="evidence" value="ECO:0007669"/>
    <property type="project" value="TreeGrafter"/>
</dbReference>
<evidence type="ECO:0000256" key="6">
    <source>
        <dbReference type="ARBA" id="ARBA00022989"/>
    </source>
</evidence>
<dbReference type="InterPro" id="IPR018108">
    <property type="entry name" value="MCP_transmembrane"/>
</dbReference>
<dbReference type="Proteomes" id="UP000812966">
    <property type="component" value="Unassembled WGS sequence"/>
</dbReference>
<evidence type="ECO:0000256" key="10">
    <source>
        <dbReference type="RuleBase" id="RU000488"/>
    </source>
</evidence>
<sequence length="301" mass="31488">MATTRTSSMTSAPSQMLSLTAGMIAGAVEGAVTYPAEFVKTKAQFGGSKAEAPKLTSIITQTIRQKGIQGLYSGAGALIAGNALKAGVRFMTYDSIKALLVDERGKLSPVNGMLAGLGAGVCEAVIAVTPSETIKTKLIHDNASLNPKYSGMINGAVGIYKSEGVAGMYRGLVPTIMKQGANSMVRFSSFNALQDLALRFKSATTGGAKKLGSSETFTVGAGAGLITVYCTMPFDNIKTRMQALGAESRYSNSLDCFTKIIREEGTTRLWGGTTPRLARLMLSGGIIFTVYGKVVELAGSF</sequence>
<evidence type="ECO:0000256" key="8">
    <source>
        <dbReference type="ARBA" id="ARBA00023136"/>
    </source>
</evidence>
<dbReference type="PANTHER" id="PTHR45788">
    <property type="entry name" value="SUCCINATE/FUMARATE MITOCHONDRIAL TRANSPORTER-RELATED"/>
    <property type="match status" value="1"/>
</dbReference>
<dbReference type="PROSITE" id="PS50920">
    <property type="entry name" value="SOLCAR"/>
    <property type="match status" value="3"/>
</dbReference>
<keyword evidence="4 9" id="KW-0812">Transmembrane</keyword>
<evidence type="ECO:0000256" key="7">
    <source>
        <dbReference type="ARBA" id="ARBA00023128"/>
    </source>
</evidence>
<comment type="subcellular location">
    <subcellularLocation>
        <location evidence="1">Mitochondrion membrane</location>
        <topology evidence="1">Multi-pass membrane protein</topology>
    </subcellularLocation>
</comment>
<dbReference type="InterPro" id="IPR023395">
    <property type="entry name" value="MCP_dom_sf"/>
</dbReference>
<evidence type="ECO:0000313" key="12">
    <source>
        <dbReference type="Proteomes" id="UP000812966"/>
    </source>
</evidence>
<dbReference type="Gene3D" id="1.50.40.10">
    <property type="entry name" value="Mitochondrial carrier domain"/>
    <property type="match status" value="1"/>
</dbReference>
<protein>
    <submittedName>
        <fullName evidence="11">Uncharacterized protein</fullName>
    </submittedName>
</protein>
<dbReference type="EMBL" id="JABELV010000043">
    <property type="protein sequence ID" value="KAG7561899.1"/>
    <property type="molecule type" value="Genomic_DNA"/>
</dbReference>
<keyword evidence="7" id="KW-0496">Mitochondrion</keyword>
<proteinExistence type="inferred from homology"/>
<comment type="caution">
    <text evidence="11">The sequence shown here is derived from an EMBL/GenBank/DDBJ whole genome shotgun (WGS) entry which is preliminary data.</text>
</comment>
<dbReference type="FunFam" id="1.50.40.10:FF:000007">
    <property type="entry name" value="Mitochondrial tricarboxylate transport protein-like"/>
    <property type="match status" value="1"/>
</dbReference>
<dbReference type="AlphaFoldDB" id="A0A8K0JM82"/>
<dbReference type="GO" id="GO:0006843">
    <property type="term" value="P:mitochondrial citrate transmembrane transport"/>
    <property type="evidence" value="ECO:0007669"/>
    <property type="project" value="TreeGrafter"/>
</dbReference>
<accession>A0A8K0JM82</accession>
<name>A0A8K0JM82_9TREE</name>
<keyword evidence="6" id="KW-1133">Transmembrane helix</keyword>
<dbReference type="Pfam" id="PF00153">
    <property type="entry name" value="Mito_carr"/>
    <property type="match status" value="3"/>
</dbReference>
<feature type="repeat" description="Solcar" evidence="9">
    <location>
        <begin position="13"/>
        <end position="99"/>
    </location>
</feature>
<dbReference type="SUPFAM" id="SSF103506">
    <property type="entry name" value="Mitochondrial carrier"/>
    <property type="match status" value="1"/>
</dbReference>
<evidence type="ECO:0000256" key="4">
    <source>
        <dbReference type="ARBA" id="ARBA00022692"/>
    </source>
</evidence>
<keyword evidence="3 10" id="KW-0813">Transport</keyword>
<evidence type="ECO:0000256" key="2">
    <source>
        <dbReference type="ARBA" id="ARBA00006375"/>
    </source>
</evidence>
<evidence type="ECO:0000256" key="1">
    <source>
        <dbReference type="ARBA" id="ARBA00004225"/>
    </source>
</evidence>